<gene>
    <name evidence="7" type="ORF">EUGRSUZ_F02995</name>
</gene>
<evidence type="ECO:0008006" key="8">
    <source>
        <dbReference type="Google" id="ProtNLM"/>
    </source>
</evidence>
<evidence type="ECO:0000256" key="3">
    <source>
        <dbReference type="ARBA" id="ARBA00022692"/>
    </source>
</evidence>
<keyword evidence="4 6" id="KW-1133">Transmembrane helix</keyword>
<evidence type="ECO:0000313" key="7">
    <source>
        <dbReference type="EMBL" id="KCW69569.1"/>
    </source>
</evidence>
<dbReference type="Gramene" id="KCW69569">
    <property type="protein sequence ID" value="KCW69569"/>
    <property type="gene ID" value="EUGRSUZ_F02995"/>
</dbReference>
<organism evidence="7">
    <name type="scientific">Eucalyptus grandis</name>
    <name type="common">Flooded gum</name>
    <dbReference type="NCBI Taxonomy" id="71139"/>
    <lineage>
        <taxon>Eukaryota</taxon>
        <taxon>Viridiplantae</taxon>
        <taxon>Streptophyta</taxon>
        <taxon>Embryophyta</taxon>
        <taxon>Tracheophyta</taxon>
        <taxon>Spermatophyta</taxon>
        <taxon>Magnoliopsida</taxon>
        <taxon>eudicotyledons</taxon>
        <taxon>Gunneridae</taxon>
        <taxon>Pentapetalae</taxon>
        <taxon>rosids</taxon>
        <taxon>malvids</taxon>
        <taxon>Myrtales</taxon>
        <taxon>Myrtaceae</taxon>
        <taxon>Myrtoideae</taxon>
        <taxon>Eucalypteae</taxon>
        <taxon>Eucalyptus</taxon>
    </lineage>
</organism>
<reference evidence="7" key="1">
    <citation type="submission" date="2013-07" db="EMBL/GenBank/DDBJ databases">
        <title>The genome of Eucalyptus grandis.</title>
        <authorList>
            <person name="Schmutz J."/>
            <person name="Hayes R."/>
            <person name="Myburg A."/>
            <person name="Tuskan G."/>
            <person name="Grattapaglia D."/>
            <person name="Rokhsar D.S."/>
        </authorList>
    </citation>
    <scope>NUCLEOTIDE SEQUENCE</scope>
    <source>
        <tissue evidence="7">Leaf extractions</tissue>
    </source>
</reference>
<feature type="transmembrane region" description="Helical" evidence="6">
    <location>
        <begin position="249"/>
        <end position="269"/>
    </location>
</feature>
<dbReference type="FunFam" id="1.20.1250.20:FF:000410">
    <property type="entry name" value="POT family protein"/>
    <property type="match status" value="1"/>
</dbReference>
<feature type="transmembrane region" description="Helical" evidence="6">
    <location>
        <begin position="63"/>
        <end position="84"/>
    </location>
</feature>
<dbReference type="PANTHER" id="PTHR11654">
    <property type="entry name" value="OLIGOPEPTIDE TRANSPORTER-RELATED"/>
    <property type="match status" value="1"/>
</dbReference>
<comment type="similarity">
    <text evidence="2">Belongs to the major facilitator superfamily. Proton-dependent oligopeptide transporter (POT/PTR) (TC 2.A.17) family.</text>
</comment>
<evidence type="ECO:0000256" key="4">
    <source>
        <dbReference type="ARBA" id="ARBA00022989"/>
    </source>
</evidence>
<dbReference type="Pfam" id="PF00854">
    <property type="entry name" value="PTR2"/>
    <property type="match status" value="1"/>
</dbReference>
<evidence type="ECO:0000256" key="6">
    <source>
        <dbReference type="SAM" id="Phobius"/>
    </source>
</evidence>
<dbReference type="AlphaFoldDB" id="A0A059BUB8"/>
<protein>
    <recommendedName>
        <fullName evidence="8">Major facilitator superfamily (MFS) profile domain-containing protein</fullName>
    </recommendedName>
</protein>
<dbReference type="EMBL" id="KK198758">
    <property type="protein sequence ID" value="KCW69569.1"/>
    <property type="molecule type" value="Genomic_DNA"/>
</dbReference>
<dbReference type="InterPro" id="IPR036259">
    <property type="entry name" value="MFS_trans_sf"/>
</dbReference>
<feature type="transmembrane region" description="Helical" evidence="6">
    <location>
        <begin position="211"/>
        <end position="228"/>
    </location>
</feature>
<dbReference type="GO" id="GO:0016020">
    <property type="term" value="C:membrane"/>
    <property type="evidence" value="ECO:0007669"/>
    <property type="project" value="UniProtKB-SubCell"/>
</dbReference>
<sequence>MVAIGQAGHKPCVQAFGADQFDGRDPVESKAKSSFFNWWFFCLCAGVTVTLVVLVYIQDNLNWSLGFGIPCIIMVVALAIFLMGTRTYRFSDRSNGRSPFIRIGLVYVAAAKNWMKNAPLLPNEEEALKLPPENYKQFKFLNKALIITDDSKENQTNVNDVEDAKSMLRLVPIWLTSLPVAIVYAQTSTFFTKQGATMDRTIVPGFEIPAASLQVFIALAIVITIPIYDRVFVPFARSLTNKPSGITTLQRIGAGMFFSILAMVTAALVETKRLEIAQEYGLVDIPNATIPMSVWLLVPQYGLFGLAEVLTTVGLQEFFYDQVPSELRSVGMSLFLGVIGVGSILSSILISIIEAATGTDSWFSNNLNKAHLDYFYWLLAGLGAVGLALFSCCAMAYIYRWRAS</sequence>
<feature type="transmembrane region" description="Helical" evidence="6">
    <location>
        <begin position="332"/>
        <end position="354"/>
    </location>
</feature>
<keyword evidence="5 6" id="KW-0472">Membrane</keyword>
<feature type="transmembrane region" description="Helical" evidence="6">
    <location>
        <begin position="173"/>
        <end position="191"/>
    </location>
</feature>
<evidence type="ECO:0000256" key="2">
    <source>
        <dbReference type="ARBA" id="ARBA00005982"/>
    </source>
</evidence>
<accession>A0A059BUB8</accession>
<dbReference type="GO" id="GO:0022857">
    <property type="term" value="F:transmembrane transporter activity"/>
    <property type="evidence" value="ECO:0007669"/>
    <property type="project" value="InterPro"/>
</dbReference>
<evidence type="ECO:0000256" key="1">
    <source>
        <dbReference type="ARBA" id="ARBA00004141"/>
    </source>
</evidence>
<keyword evidence="3 6" id="KW-0812">Transmembrane</keyword>
<comment type="subcellular location">
    <subcellularLocation>
        <location evidence="1">Membrane</location>
        <topology evidence="1">Multi-pass membrane protein</topology>
    </subcellularLocation>
</comment>
<feature type="transmembrane region" description="Helical" evidence="6">
    <location>
        <begin position="374"/>
        <end position="399"/>
    </location>
</feature>
<proteinExistence type="inferred from homology"/>
<dbReference type="SUPFAM" id="SSF103473">
    <property type="entry name" value="MFS general substrate transporter"/>
    <property type="match status" value="1"/>
</dbReference>
<name>A0A059BUB8_EUCGR</name>
<feature type="transmembrane region" description="Helical" evidence="6">
    <location>
        <begin position="38"/>
        <end position="57"/>
    </location>
</feature>
<dbReference type="Gene3D" id="1.20.1250.20">
    <property type="entry name" value="MFS general substrate transporter like domains"/>
    <property type="match status" value="1"/>
</dbReference>
<evidence type="ECO:0000256" key="5">
    <source>
        <dbReference type="ARBA" id="ARBA00023136"/>
    </source>
</evidence>
<dbReference type="InterPro" id="IPR000109">
    <property type="entry name" value="POT_fam"/>
</dbReference>